<dbReference type="InterPro" id="IPR015847">
    <property type="entry name" value="ExoRNase_PH_dom2"/>
</dbReference>
<keyword evidence="9" id="KW-0378">Hydrolase</keyword>
<dbReference type="GO" id="GO:0035925">
    <property type="term" value="F:mRNA 3'-UTR AU-rich region binding"/>
    <property type="evidence" value="ECO:0007669"/>
    <property type="project" value="TreeGrafter"/>
</dbReference>
<dbReference type="SUPFAM" id="SSF55666">
    <property type="entry name" value="Ribonuclease PH domain 2-like"/>
    <property type="match status" value="1"/>
</dbReference>
<dbReference type="CDD" id="cd11367">
    <property type="entry name" value="RNase_PH_RRP42"/>
    <property type="match status" value="1"/>
</dbReference>
<dbReference type="GO" id="GO:0000467">
    <property type="term" value="P:exonucleolytic trimming to generate mature 3'-end of 5.8S rRNA from tricistronic rRNA transcript (SSU-rRNA, 5.8S rRNA, LSU-rRNA)"/>
    <property type="evidence" value="ECO:0007669"/>
    <property type="project" value="TreeGrafter"/>
</dbReference>
<name>E2AL96_CAMFO</name>
<evidence type="ECO:0000256" key="1">
    <source>
        <dbReference type="ARBA" id="ARBA00004496"/>
    </source>
</evidence>
<dbReference type="SUPFAM" id="SSF54211">
    <property type="entry name" value="Ribosomal protein S5 domain 2-like"/>
    <property type="match status" value="1"/>
</dbReference>
<gene>
    <name evidence="9" type="ORF">EAG_08655</name>
</gene>
<dbReference type="GO" id="GO:0005730">
    <property type="term" value="C:nucleolus"/>
    <property type="evidence" value="ECO:0007669"/>
    <property type="project" value="UniProtKB-SubCell"/>
</dbReference>
<evidence type="ECO:0000259" key="7">
    <source>
        <dbReference type="Pfam" id="PF01138"/>
    </source>
</evidence>
<keyword evidence="5" id="KW-0271">Exosome</keyword>
<dbReference type="GO" id="GO:0000176">
    <property type="term" value="C:nuclear exosome (RNase complex)"/>
    <property type="evidence" value="ECO:0007669"/>
    <property type="project" value="TreeGrafter"/>
</dbReference>
<organism evidence="10">
    <name type="scientific">Camponotus floridanus</name>
    <name type="common">Florida carpenter ant</name>
    <dbReference type="NCBI Taxonomy" id="104421"/>
    <lineage>
        <taxon>Eukaryota</taxon>
        <taxon>Metazoa</taxon>
        <taxon>Ecdysozoa</taxon>
        <taxon>Arthropoda</taxon>
        <taxon>Hexapoda</taxon>
        <taxon>Insecta</taxon>
        <taxon>Pterygota</taxon>
        <taxon>Neoptera</taxon>
        <taxon>Endopterygota</taxon>
        <taxon>Hymenoptera</taxon>
        <taxon>Apocrita</taxon>
        <taxon>Aculeata</taxon>
        <taxon>Formicoidea</taxon>
        <taxon>Formicidae</taxon>
        <taxon>Formicinae</taxon>
        <taxon>Camponotus</taxon>
    </lineage>
</organism>
<comment type="similarity">
    <text evidence="3">Belongs to the RNase PH family.</text>
</comment>
<dbReference type="Proteomes" id="UP000000311">
    <property type="component" value="Unassembled WGS sequence"/>
</dbReference>
<dbReference type="Pfam" id="PF01138">
    <property type="entry name" value="RNase_PH"/>
    <property type="match status" value="1"/>
</dbReference>
<dbReference type="InterPro" id="IPR001247">
    <property type="entry name" value="ExoRNase_PH_dom1"/>
</dbReference>
<dbReference type="GO" id="GO:0071035">
    <property type="term" value="P:nuclear polyadenylation-dependent rRNA catabolic process"/>
    <property type="evidence" value="ECO:0007669"/>
    <property type="project" value="TreeGrafter"/>
</dbReference>
<dbReference type="Gene3D" id="3.30.230.70">
    <property type="entry name" value="GHMP Kinase, N-terminal domain"/>
    <property type="match status" value="1"/>
</dbReference>
<keyword evidence="4" id="KW-0963">Cytoplasm</keyword>
<evidence type="ECO:0000313" key="10">
    <source>
        <dbReference type="Proteomes" id="UP000000311"/>
    </source>
</evidence>
<dbReference type="PANTHER" id="PTHR11097:SF8">
    <property type="entry name" value="EXOSOME COMPLEX COMPONENT RRP42"/>
    <property type="match status" value="1"/>
</dbReference>
<dbReference type="EMBL" id="GL440553">
    <property type="protein sequence ID" value="EFN65792.1"/>
    <property type="molecule type" value="Genomic_DNA"/>
</dbReference>
<evidence type="ECO:0000259" key="8">
    <source>
        <dbReference type="Pfam" id="PF03725"/>
    </source>
</evidence>
<keyword evidence="9" id="KW-0540">Nuclease</keyword>
<dbReference type="GO" id="GO:0016075">
    <property type="term" value="P:rRNA catabolic process"/>
    <property type="evidence" value="ECO:0007669"/>
    <property type="project" value="TreeGrafter"/>
</dbReference>
<dbReference type="PANTHER" id="PTHR11097">
    <property type="entry name" value="EXOSOME COMPLEX EXONUCLEASE RIBOSOMAL RNA PROCESSING PROTEIN"/>
    <property type="match status" value="1"/>
</dbReference>
<dbReference type="STRING" id="104421.E2AL96"/>
<accession>E2AL96</accession>
<dbReference type="InterPro" id="IPR027408">
    <property type="entry name" value="PNPase/RNase_PH_dom_sf"/>
</dbReference>
<dbReference type="InterPro" id="IPR036345">
    <property type="entry name" value="ExoRNase_PH_dom2_sf"/>
</dbReference>
<dbReference type="AlphaFoldDB" id="E2AL96"/>
<dbReference type="GO" id="GO:0000177">
    <property type="term" value="C:cytoplasmic exosome (RNase complex)"/>
    <property type="evidence" value="ECO:0007669"/>
    <property type="project" value="TreeGrafter"/>
</dbReference>
<evidence type="ECO:0000256" key="6">
    <source>
        <dbReference type="ARBA" id="ARBA00042523"/>
    </source>
</evidence>
<dbReference type="InterPro" id="IPR020568">
    <property type="entry name" value="Ribosomal_Su5_D2-typ_SF"/>
</dbReference>
<dbReference type="Pfam" id="PF03725">
    <property type="entry name" value="RNase_PH_C"/>
    <property type="match status" value="1"/>
</dbReference>
<reference evidence="9 10" key="1">
    <citation type="journal article" date="2010" name="Science">
        <title>Genomic comparison of the ants Camponotus floridanus and Harpegnathos saltator.</title>
        <authorList>
            <person name="Bonasio R."/>
            <person name="Zhang G."/>
            <person name="Ye C."/>
            <person name="Mutti N.S."/>
            <person name="Fang X."/>
            <person name="Qin N."/>
            <person name="Donahue G."/>
            <person name="Yang P."/>
            <person name="Li Q."/>
            <person name="Li C."/>
            <person name="Zhang P."/>
            <person name="Huang Z."/>
            <person name="Berger S.L."/>
            <person name="Reinberg D."/>
            <person name="Wang J."/>
            <person name="Liebig J."/>
        </authorList>
    </citation>
    <scope>NUCLEOTIDE SEQUENCE [LARGE SCALE GENOMIC DNA]</scope>
    <source>
        <strain evidence="10">C129</strain>
    </source>
</reference>
<dbReference type="GO" id="GO:0071038">
    <property type="term" value="P:TRAMP-dependent tRNA surveillance pathway"/>
    <property type="evidence" value="ECO:0007669"/>
    <property type="project" value="TreeGrafter"/>
</dbReference>
<evidence type="ECO:0000256" key="5">
    <source>
        <dbReference type="ARBA" id="ARBA00022835"/>
    </source>
</evidence>
<dbReference type="GO" id="GO:0034475">
    <property type="term" value="P:U4 snRNA 3'-end processing"/>
    <property type="evidence" value="ECO:0007669"/>
    <property type="project" value="TreeGrafter"/>
</dbReference>
<dbReference type="GO" id="GO:0006120">
    <property type="term" value="P:mitochondrial electron transport, NADH to ubiquinone"/>
    <property type="evidence" value="ECO:0007669"/>
    <property type="project" value="InterPro"/>
</dbReference>
<dbReference type="GO" id="GO:0005739">
    <property type="term" value="C:mitochondrion"/>
    <property type="evidence" value="ECO:0007669"/>
    <property type="project" value="GOC"/>
</dbReference>
<evidence type="ECO:0000313" key="9">
    <source>
        <dbReference type="EMBL" id="EFN65792.1"/>
    </source>
</evidence>
<dbReference type="GO" id="GO:0034476">
    <property type="term" value="P:U5 snRNA 3'-end processing"/>
    <property type="evidence" value="ECO:0007669"/>
    <property type="project" value="TreeGrafter"/>
</dbReference>
<dbReference type="GO" id="GO:0004527">
    <property type="term" value="F:exonuclease activity"/>
    <property type="evidence" value="ECO:0007669"/>
    <property type="project" value="UniProtKB-KW"/>
</dbReference>
<dbReference type="InterPro" id="IPR050590">
    <property type="entry name" value="Exosome_comp_Rrp42_subfam"/>
</dbReference>
<keyword evidence="9" id="KW-0269">Exonuclease</keyword>
<protein>
    <recommendedName>
        <fullName evidence="6">Ribosomal RNA-processing protein 42</fullName>
    </recommendedName>
</protein>
<sequence length="426" mass="47902">MEFTNQNKEIFAFDWSKARFPNVFKMAPHIVPGPPNTTALEGGGERPMNIVRRVGRERERMLGMTDEERAWRKKWLDAQKLAPEEPVTPPGYYKEMFNPIRRFYKAPMNKVQNMMEPFLGYTGAYVARHVISKTAIGIFTVYCIFYHLKYNKMLDLRNDGRSRCQYRSIEIETRLMPHAHGSARLRIGNITDVLVGVKLEIDTPYAEKPDEGKLDFFVDCSANATPAFEGKGGDDLATEISNVLSMAYQTPDVFDLRQLCIIPHKKCWKMYVDILILQCGGNLFDAVGAAVKAALYNTEIPKVIAATLDGGEPDIQVSDDPYDCIKLDITTYPSIVTVCKIGDNFVIDPTLEEESCSAVNIIMSVMPNGKVTSMVKQGYGSLLPTTLIKMLEVGKDIGLKLNEALKKTLEEEDKLGRTKPLCGFLR</sequence>
<dbReference type="GO" id="GO:0071028">
    <property type="term" value="P:nuclear mRNA surveillance"/>
    <property type="evidence" value="ECO:0007669"/>
    <property type="project" value="TreeGrafter"/>
</dbReference>
<evidence type="ECO:0000256" key="3">
    <source>
        <dbReference type="ARBA" id="ARBA00006678"/>
    </source>
</evidence>
<feature type="domain" description="Exoribonuclease phosphorolytic" evidence="8">
    <location>
        <begin position="332"/>
        <end position="396"/>
    </location>
</feature>
<comment type="subcellular location">
    <subcellularLocation>
        <location evidence="1">Cytoplasm</location>
    </subcellularLocation>
    <subcellularLocation>
        <location evidence="2">Nucleus</location>
        <location evidence="2">Nucleolus</location>
    </subcellularLocation>
</comment>
<keyword evidence="10" id="KW-1185">Reference proteome</keyword>
<feature type="domain" description="Exoribonuclease phosphorolytic" evidence="7">
    <location>
        <begin position="165"/>
        <end position="301"/>
    </location>
</feature>
<dbReference type="OrthoDB" id="272245at2759"/>
<evidence type="ECO:0000256" key="4">
    <source>
        <dbReference type="ARBA" id="ARBA00022490"/>
    </source>
</evidence>
<evidence type="ECO:0000256" key="2">
    <source>
        <dbReference type="ARBA" id="ARBA00004604"/>
    </source>
</evidence>
<dbReference type="InParanoid" id="E2AL96"/>
<proteinExistence type="inferred from homology"/>
<dbReference type="FunCoup" id="E2AL96">
    <property type="interactions" value="1826"/>
</dbReference>
<dbReference type="GO" id="GO:0034473">
    <property type="term" value="P:U1 snRNA 3'-end processing"/>
    <property type="evidence" value="ECO:0007669"/>
    <property type="project" value="TreeGrafter"/>
</dbReference>